<evidence type="ECO:0000256" key="3">
    <source>
        <dbReference type="ARBA" id="ARBA00022692"/>
    </source>
</evidence>
<keyword evidence="5 8" id="KW-1133">Transmembrane helix</keyword>
<dbReference type="EMBL" id="AMQN01007692">
    <property type="status" value="NOT_ANNOTATED_CDS"/>
    <property type="molecule type" value="Genomic_DNA"/>
</dbReference>
<feature type="region of interest" description="Disordered" evidence="7">
    <location>
        <begin position="411"/>
        <end position="475"/>
    </location>
</feature>
<evidence type="ECO:0000256" key="1">
    <source>
        <dbReference type="ARBA" id="ARBA00004141"/>
    </source>
</evidence>
<dbReference type="InterPro" id="IPR052836">
    <property type="entry name" value="PRRT_domain-containing"/>
</dbReference>
<feature type="transmembrane region" description="Helical" evidence="8">
    <location>
        <begin position="201"/>
        <end position="221"/>
    </location>
</feature>
<evidence type="ECO:0000259" key="9">
    <source>
        <dbReference type="Pfam" id="PF25987"/>
    </source>
</evidence>
<dbReference type="OMA" id="NCYRSHS"/>
<keyword evidence="4" id="KW-0732">Signal</keyword>
<feature type="transmembrane region" description="Helical" evidence="8">
    <location>
        <begin position="227"/>
        <end position="249"/>
    </location>
</feature>
<dbReference type="AlphaFoldDB" id="R7UPD9"/>
<feature type="domain" description="Proline-rich transmembrane protein 3/4" evidence="9">
    <location>
        <begin position="488"/>
        <end position="570"/>
    </location>
</feature>
<feature type="compositionally biased region" description="Acidic residues" evidence="7">
    <location>
        <begin position="420"/>
        <end position="439"/>
    </location>
</feature>
<feature type="domain" description="Proline-rich transmembrane protein 3/4" evidence="9">
    <location>
        <begin position="81"/>
        <end position="261"/>
    </location>
</feature>
<dbReference type="EMBL" id="KB301197">
    <property type="protein sequence ID" value="ELU05812.1"/>
    <property type="molecule type" value="Genomic_DNA"/>
</dbReference>
<reference evidence="10 12" key="2">
    <citation type="journal article" date="2013" name="Nature">
        <title>Insights into bilaterian evolution from three spiralian genomes.</title>
        <authorList>
            <person name="Simakov O."/>
            <person name="Marletaz F."/>
            <person name="Cho S.J."/>
            <person name="Edsinger-Gonzales E."/>
            <person name="Havlak P."/>
            <person name="Hellsten U."/>
            <person name="Kuo D.H."/>
            <person name="Larsson T."/>
            <person name="Lv J."/>
            <person name="Arendt D."/>
            <person name="Savage R."/>
            <person name="Osoegawa K."/>
            <person name="de Jong P."/>
            <person name="Grimwood J."/>
            <person name="Chapman J.A."/>
            <person name="Shapiro H."/>
            <person name="Aerts A."/>
            <person name="Otillar R.P."/>
            <person name="Terry A.Y."/>
            <person name="Boore J.L."/>
            <person name="Grigoriev I.V."/>
            <person name="Lindberg D.R."/>
            <person name="Seaver E.C."/>
            <person name="Weisblat D.A."/>
            <person name="Putnam N.H."/>
            <person name="Rokhsar D.S."/>
        </authorList>
    </citation>
    <scope>NUCLEOTIDE SEQUENCE</scope>
    <source>
        <strain evidence="10 12">I ESC-2004</strain>
    </source>
</reference>
<feature type="compositionally biased region" description="Basic residues" evidence="7">
    <location>
        <begin position="565"/>
        <end position="575"/>
    </location>
</feature>
<evidence type="ECO:0000256" key="2">
    <source>
        <dbReference type="ARBA" id="ARBA00022553"/>
    </source>
</evidence>
<keyword evidence="12" id="KW-1185">Reference proteome</keyword>
<feature type="transmembrane region" description="Helical" evidence="8">
    <location>
        <begin position="101"/>
        <end position="121"/>
    </location>
</feature>
<gene>
    <name evidence="10" type="ORF">CAPTEDRAFT_219306</name>
</gene>
<sequence length="583" mass="65478">MEQPEITILKPTSHFTTIAKILFQPRMVVQSRGGRCGRKRRGMGAGKRVYQVFSSDAMVENTSSSMQWHDAGLASPLTGIEPHPDWSLAHDQWSAAWPVHIYGLGSLFVLLAVYALLILAVLSRRHPLLAYTALAIFALGASRGFVMLVDPYASANRLPLAMVLVLQAATSPCLIAIFTLLELSIMMRVRQPTERNIQRFLIGLLLAHLALVACIYVVVAVHPQLKLLVLLSQAIFITWGLVLCFVFVYNAFKITQFSHETTRVLHQIATYSRVKKSVQGGRHLALHRIRKPRIRKSSTEVYPLSGEEEGEESEHSSEESLCFFNEAHFELNEAQLEAACRQHLQQQNIQPNSSNGDSSCSSNNNSKRKRSHHESATEQLKSKRCIRDTLHSIGPSRDGYHSLANPTTLVLSNQQACKPDDDDAEKDEEDKEQDEEDESHEGYMADTDSPKSSRKQKNAAENETPGSPSLGPYPLPAKDNSLGLWRIRRGRVLREVLKLTYTCTFFAFVCCVLQLYAMFGVYGVLSNETVSQPWPWLSFMSLSRASELGVGWTSALITHSLGRQRTSRKHRRRRPSHEQSTRC</sequence>
<feature type="transmembrane region" description="Helical" evidence="8">
    <location>
        <begin position="545"/>
        <end position="562"/>
    </location>
</feature>
<keyword evidence="3 8" id="KW-0812">Transmembrane</keyword>
<reference evidence="12" key="1">
    <citation type="submission" date="2012-12" db="EMBL/GenBank/DDBJ databases">
        <authorList>
            <person name="Hellsten U."/>
            <person name="Grimwood J."/>
            <person name="Chapman J.A."/>
            <person name="Shapiro H."/>
            <person name="Aerts A."/>
            <person name="Otillar R.P."/>
            <person name="Terry A.Y."/>
            <person name="Boore J.L."/>
            <person name="Simakov O."/>
            <person name="Marletaz F."/>
            <person name="Cho S.-J."/>
            <person name="Edsinger-Gonzales E."/>
            <person name="Havlak P."/>
            <person name="Kuo D.-H."/>
            <person name="Larsson T."/>
            <person name="Lv J."/>
            <person name="Arendt D."/>
            <person name="Savage R."/>
            <person name="Osoegawa K."/>
            <person name="de Jong P."/>
            <person name="Lindberg D.R."/>
            <person name="Seaver E.C."/>
            <person name="Weisblat D.A."/>
            <person name="Putnam N.H."/>
            <person name="Grigoriev I.V."/>
            <person name="Rokhsar D.S."/>
        </authorList>
    </citation>
    <scope>NUCLEOTIDE SEQUENCE</scope>
    <source>
        <strain evidence="12">I ESC-2004</strain>
    </source>
</reference>
<feature type="transmembrane region" description="Helical" evidence="8">
    <location>
        <begin position="160"/>
        <end position="181"/>
    </location>
</feature>
<evidence type="ECO:0000256" key="5">
    <source>
        <dbReference type="ARBA" id="ARBA00022989"/>
    </source>
</evidence>
<feature type="region of interest" description="Disordered" evidence="7">
    <location>
        <begin position="561"/>
        <end position="583"/>
    </location>
</feature>
<evidence type="ECO:0000256" key="6">
    <source>
        <dbReference type="ARBA" id="ARBA00023136"/>
    </source>
</evidence>
<evidence type="ECO:0000313" key="12">
    <source>
        <dbReference type="Proteomes" id="UP000014760"/>
    </source>
</evidence>
<feature type="region of interest" description="Disordered" evidence="7">
    <location>
        <begin position="342"/>
        <end position="383"/>
    </location>
</feature>
<dbReference type="OrthoDB" id="10066605at2759"/>
<evidence type="ECO:0000256" key="7">
    <source>
        <dbReference type="SAM" id="MobiDB-lite"/>
    </source>
</evidence>
<feature type="compositionally biased region" description="Low complexity" evidence="7">
    <location>
        <begin position="352"/>
        <end position="365"/>
    </location>
</feature>
<dbReference type="PANTHER" id="PTHR35578:SF6">
    <property type="entry name" value="PROLINE-RICH TRANSMEMBRANE PROTEIN 4"/>
    <property type="match status" value="1"/>
</dbReference>
<evidence type="ECO:0000256" key="8">
    <source>
        <dbReference type="SAM" id="Phobius"/>
    </source>
</evidence>
<keyword evidence="2" id="KW-0597">Phosphoprotein</keyword>
<dbReference type="Pfam" id="PF25987">
    <property type="entry name" value="PRRT3"/>
    <property type="match status" value="2"/>
</dbReference>
<keyword evidence="6 8" id="KW-0472">Membrane</keyword>
<dbReference type="EnsemblMetazoa" id="CapteT219306">
    <property type="protein sequence ID" value="CapteP219306"/>
    <property type="gene ID" value="CapteG219306"/>
</dbReference>
<reference evidence="11" key="3">
    <citation type="submission" date="2015-06" db="UniProtKB">
        <authorList>
            <consortium name="EnsemblMetazoa"/>
        </authorList>
    </citation>
    <scope>IDENTIFICATION</scope>
</reference>
<dbReference type="InterPro" id="IPR059081">
    <property type="entry name" value="PRRT3-4"/>
</dbReference>
<protein>
    <recommendedName>
        <fullName evidence="9">Proline-rich transmembrane protein 3/4 domain-containing protein</fullName>
    </recommendedName>
</protein>
<evidence type="ECO:0000313" key="11">
    <source>
        <dbReference type="EnsemblMetazoa" id="CapteP219306"/>
    </source>
</evidence>
<dbReference type="Proteomes" id="UP000014760">
    <property type="component" value="Unassembled WGS sequence"/>
</dbReference>
<organism evidence="10">
    <name type="scientific">Capitella teleta</name>
    <name type="common">Polychaete worm</name>
    <dbReference type="NCBI Taxonomy" id="283909"/>
    <lineage>
        <taxon>Eukaryota</taxon>
        <taxon>Metazoa</taxon>
        <taxon>Spiralia</taxon>
        <taxon>Lophotrochozoa</taxon>
        <taxon>Annelida</taxon>
        <taxon>Polychaeta</taxon>
        <taxon>Sedentaria</taxon>
        <taxon>Scolecida</taxon>
        <taxon>Capitellidae</taxon>
        <taxon>Capitella</taxon>
    </lineage>
</organism>
<name>R7UPD9_CAPTE</name>
<accession>R7UPD9</accession>
<proteinExistence type="predicted"/>
<dbReference type="PANTHER" id="PTHR35578">
    <property type="entry name" value="PROLINE-RICH TRANSMEMBRANE PROTEIN 4-RELATED"/>
    <property type="match status" value="1"/>
</dbReference>
<feature type="compositionally biased region" description="Basic and acidic residues" evidence="7">
    <location>
        <begin position="440"/>
        <end position="451"/>
    </location>
</feature>
<evidence type="ECO:0000256" key="4">
    <source>
        <dbReference type="ARBA" id="ARBA00022729"/>
    </source>
</evidence>
<comment type="subcellular location">
    <subcellularLocation>
        <location evidence="1">Membrane</location>
        <topology evidence="1">Multi-pass membrane protein</topology>
    </subcellularLocation>
</comment>
<dbReference type="HOGENOM" id="CLU_454355_0_0_1"/>
<evidence type="ECO:0000313" key="10">
    <source>
        <dbReference type="EMBL" id="ELU05812.1"/>
    </source>
</evidence>
<feature type="transmembrane region" description="Helical" evidence="8">
    <location>
        <begin position="499"/>
        <end position="525"/>
    </location>
</feature>
<feature type="transmembrane region" description="Helical" evidence="8">
    <location>
        <begin position="128"/>
        <end position="148"/>
    </location>
</feature>